<keyword evidence="4" id="KW-1185">Reference proteome</keyword>
<evidence type="ECO:0000313" key="2">
    <source>
        <dbReference type="EMBL" id="MVB10764.1"/>
    </source>
</evidence>
<evidence type="ECO:0000313" key="5">
    <source>
        <dbReference type="Proteomes" id="UP000515909"/>
    </source>
</evidence>
<organism evidence="2 4">
    <name type="scientific">Caproicibacter fermentans</name>
    <dbReference type="NCBI Taxonomy" id="2576756"/>
    <lineage>
        <taxon>Bacteria</taxon>
        <taxon>Bacillati</taxon>
        <taxon>Bacillota</taxon>
        <taxon>Clostridia</taxon>
        <taxon>Eubacteriales</taxon>
        <taxon>Acutalibacteraceae</taxon>
        <taxon>Caproicibacter</taxon>
    </lineage>
</organism>
<accession>A0A7G8TB21</accession>
<dbReference type="Proteomes" id="UP000469440">
    <property type="component" value="Unassembled WGS sequence"/>
</dbReference>
<dbReference type="RefSeq" id="WP_066648976.1">
    <property type="nucleotide sequence ID" value="NZ_CP060286.1"/>
</dbReference>
<feature type="region of interest" description="Disordered" evidence="1">
    <location>
        <begin position="38"/>
        <end position="61"/>
    </location>
</feature>
<dbReference type="OrthoDB" id="2085526at2"/>
<sequence>MYSYIKTEPGQWSVGDFTEEGEWRAESVWYTPEEAAERAHWLNGGKTPVTDDDEATSNGQR</sequence>
<evidence type="ECO:0000313" key="4">
    <source>
        <dbReference type="Proteomes" id="UP000469440"/>
    </source>
</evidence>
<dbReference type="EMBL" id="VWXL01000047">
    <property type="protein sequence ID" value="MVB10764.1"/>
    <property type="molecule type" value="Genomic_DNA"/>
</dbReference>
<protein>
    <recommendedName>
        <fullName evidence="6">DUF2188 domain-containing protein</fullName>
    </recommendedName>
</protein>
<gene>
    <name evidence="2" type="ORF">CAFE_14620</name>
    <name evidence="3" type="ORF">HCR03_00285</name>
</gene>
<name>A0A6N8HY33_9FIRM</name>
<evidence type="ECO:0000313" key="3">
    <source>
        <dbReference type="EMBL" id="QNK40812.1"/>
    </source>
</evidence>
<evidence type="ECO:0008006" key="6">
    <source>
        <dbReference type="Google" id="ProtNLM"/>
    </source>
</evidence>
<evidence type="ECO:0000256" key="1">
    <source>
        <dbReference type="SAM" id="MobiDB-lite"/>
    </source>
</evidence>
<dbReference type="AlphaFoldDB" id="A0A6N8HY33"/>
<dbReference type="EMBL" id="CP060286">
    <property type="protein sequence ID" value="QNK40812.1"/>
    <property type="molecule type" value="Genomic_DNA"/>
</dbReference>
<accession>A0A6N8HY33</accession>
<dbReference type="KEGG" id="cfem:HCR03_00285"/>
<reference evidence="3 5" key="2">
    <citation type="submission" date="2020-08" db="EMBL/GenBank/DDBJ databases">
        <title>The isolate Caproiciproducens sp. 7D4C2 produces n-caproate at mildly acidic conditions from hexoses: genome and rBOX comparison with related strains and chain-elongating bacteria.</title>
        <authorList>
            <person name="Esquivel-Elizondo S."/>
            <person name="Bagci C."/>
            <person name="Temovska M."/>
            <person name="Jeon B.S."/>
            <person name="Bessarab I."/>
            <person name="Williams R.B.H."/>
            <person name="Huson D.H."/>
            <person name="Angenent L.T."/>
        </authorList>
    </citation>
    <scope>NUCLEOTIDE SEQUENCE [LARGE SCALE GENOMIC DNA]</scope>
    <source>
        <strain evidence="3 5">7D4C2</strain>
    </source>
</reference>
<proteinExistence type="predicted"/>
<reference evidence="2 4" key="1">
    <citation type="submission" date="2019-09" db="EMBL/GenBank/DDBJ databases">
        <title>Genome sequence of Clostridium sp. EA1.</title>
        <authorList>
            <person name="Poehlein A."/>
            <person name="Bengelsdorf F.R."/>
            <person name="Daniel R."/>
        </authorList>
    </citation>
    <scope>NUCLEOTIDE SEQUENCE [LARGE SCALE GENOMIC DNA]</scope>
    <source>
        <strain evidence="2 4">EA1</strain>
    </source>
</reference>
<dbReference type="Proteomes" id="UP000515909">
    <property type="component" value="Chromosome"/>
</dbReference>